<feature type="region of interest" description="Disordered" evidence="1">
    <location>
        <begin position="154"/>
        <end position="174"/>
    </location>
</feature>
<dbReference type="AlphaFoldDB" id="A0A0L7KZF8"/>
<keyword evidence="3" id="KW-1185">Reference proteome</keyword>
<organism evidence="2 3">
    <name type="scientific">Operophtera brumata</name>
    <name type="common">Winter moth</name>
    <name type="synonym">Phalaena brumata</name>
    <dbReference type="NCBI Taxonomy" id="104452"/>
    <lineage>
        <taxon>Eukaryota</taxon>
        <taxon>Metazoa</taxon>
        <taxon>Ecdysozoa</taxon>
        <taxon>Arthropoda</taxon>
        <taxon>Hexapoda</taxon>
        <taxon>Insecta</taxon>
        <taxon>Pterygota</taxon>
        <taxon>Neoptera</taxon>
        <taxon>Endopterygota</taxon>
        <taxon>Lepidoptera</taxon>
        <taxon>Glossata</taxon>
        <taxon>Ditrysia</taxon>
        <taxon>Geometroidea</taxon>
        <taxon>Geometridae</taxon>
        <taxon>Larentiinae</taxon>
        <taxon>Operophtera</taxon>
    </lineage>
</organism>
<dbReference type="EMBL" id="JTDY01004143">
    <property type="protein sequence ID" value="KOB68535.1"/>
    <property type="molecule type" value="Genomic_DNA"/>
</dbReference>
<reference evidence="2 3" key="1">
    <citation type="journal article" date="2015" name="Genome Biol. Evol.">
        <title>The genome of winter moth (Operophtera brumata) provides a genomic perspective on sexual dimorphism and phenology.</title>
        <authorList>
            <person name="Derks M.F."/>
            <person name="Smit S."/>
            <person name="Salis L."/>
            <person name="Schijlen E."/>
            <person name="Bossers A."/>
            <person name="Mateman C."/>
            <person name="Pijl A.S."/>
            <person name="de Ridder D."/>
            <person name="Groenen M.A."/>
            <person name="Visser M.E."/>
            <person name="Megens H.J."/>
        </authorList>
    </citation>
    <scope>NUCLEOTIDE SEQUENCE [LARGE SCALE GENOMIC DNA]</scope>
    <source>
        <strain evidence="2">WM2013NL</strain>
        <tissue evidence="2">Head and thorax</tissue>
    </source>
</reference>
<accession>A0A0L7KZF8</accession>
<evidence type="ECO:0000313" key="2">
    <source>
        <dbReference type="EMBL" id="KOB68535.1"/>
    </source>
</evidence>
<protein>
    <submittedName>
        <fullName evidence="2">Cell division cycle protein 20</fullName>
    </submittedName>
</protein>
<keyword evidence="2" id="KW-0131">Cell cycle</keyword>
<dbReference type="GO" id="GO:0051301">
    <property type="term" value="P:cell division"/>
    <property type="evidence" value="ECO:0007669"/>
    <property type="project" value="UniProtKB-KW"/>
</dbReference>
<proteinExistence type="predicted"/>
<dbReference type="Proteomes" id="UP000037510">
    <property type="component" value="Unassembled WGS sequence"/>
</dbReference>
<gene>
    <name evidence="2" type="ORF">OBRU01_18201</name>
</gene>
<evidence type="ECO:0000313" key="3">
    <source>
        <dbReference type="Proteomes" id="UP000037510"/>
    </source>
</evidence>
<comment type="caution">
    <text evidence="2">The sequence shown here is derived from an EMBL/GenBank/DDBJ whole genome shotgun (WGS) entry which is preliminary data.</text>
</comment>
<evidence type="ECO:0000256" key="1">
    <source>
        <dbReference type="SAM" id="MobiDB-lite"/>
    </source>
</evidence>
<sequence>MNYLDEAFGLESLKIQDTKEEPQGRCIPPWPCIPRKKCYLSSADSILDLPTYSYAAFPELLDWSKGNILVAALGRNYHKWSWGTQNLISEGFTEYDIQNEHEDGGDPRQRAQQMDNWQHVSSGSIATLRNPYESYLLLVPQRLFPRHARFPNAQSSHHTVVPGRARSHHGGEGLPGRKIRGRCCREWTRRDAALLAFLGAVFKPQKMARKRKRTVKGSLLSLSTSTKHLVVSHLDRLM</sequence>
<keyword evidence="2" id="KW-0132">Cell division</keyword>
<name>A0A0L7KZF8_OPEBR</name>